<feature type="region of interest" description="Disordered" evidence="1">
    <location>
        <begin position="258"/>
        <end position="281"/>
    </location>
</feature>
<keyword evidence="3" id="KW-1185">Reference proteome</keyword>
<feature type="region of interest" description="Disordered" evidence="1">
    <location>
        <begin position="198"/>
        <end position="219"/>
    </location>
</feature>
<name>A0AAD4D146_9FUNG</name>
<sequence>MESRILLYNRCRFAIKTRSQLKKHAPPEALKQYQLKPWKSPPESPLDTSIDTSPSKAKPKQQRRLREVATMNKKDLVDEMQWDFPTRTLDIGTINANVSRALSSEINQTTASTYRTAIRRVLRDVTRISSRVKRTAQRAIALYIERLSDNNIDENDGSIINTANTTITSDNTSTSDTIDITNTTDITDTTDTINPTDISDTTDTINPIDDTNTTNSTNTTNTINTTNSTDITDAKKLDAIDRRLLDVLCPGFSNKDLVDSAKERTEQEPDKPDGLEEHDDSLDKKNEALSFLMSLLTAIHSTKLPKKTGMGLHVRSFIERAQDFLPVFIEGKSTEYYSGSSFLRSAALQLSVELKKHYRNGSIDLCNKIKVLKDKKLLKPEARGHINPQRSAIENFILLNKACGNAWVLMPMSTFDVKFITLSELDLTKIFWQELPLRQKLQSYAHPDFPSIEYSDQVTQSDIGLWLSTTTPGFLITRLLTDICRYSADQRKKLRNYSRSTFLMPVEEMRSHIQSIRNDNFEPASYTGKGYVLRGSIRTDGFRLQVLAFKLNELHSVKYRRLPAEKLPCRLTSTIGGTDYFLTEIRNVVSTKQDVIRLLNCDPKSIKILGIDLGQAFVVGASAILPLREQPSVEQRQEPDVTMKSLLLDVEEADEIGEAKESSPKFFNLAVKQKAVYQPTFKHRRWLEQRKERAAEGSVSISHIETSLPSRRGPEASISNYTQREREVEAELDSFYGNVVLKKHKWNAQKARAEEYILIADRLLQLVGGSTGAKRDEDNKVVICVGLGQFSSKIRLSSLHESFQSYFVQKMGM</sequence>
<gene>
    <name evidence="2" type="ORF">BGZ95_006661</name>
</gene>
<feature type="region of interest" description="Disordered" evidence="1">
    <location>
        <begin position="20"/>
        <end position="62"/>
    </location>
</feature>
<dbReference type="EMBL" id="JAAAIL010003118">
    <property type="protein sequence ID" value="KAG0252336.1"/>
    <property type="molecule type" value="Genomic_DNA"/>
</dbReference>
<accession>A0AAD4D146</accession>
<comment type="caution">
    <text evidence="2">The sequence shown here is derived from an EMBL/GenBank/DDBJ whole genome shotgun (WGS) entry which is preliminary data.</text>
</comment>
<evidence type="ECO:0000313" key="3">
    <source>
        <dbReference type="Proteomes" id="UP001194580"/>
    </source>
</evidence>
<evidence type="ECO:0000313" key="2">
    <source>
        <dbReference type="EMBL" id="KAG0252336.1"/>
    </source>
</evidence>
<protein>
    <submittedName>
        <fullName evidence="2">Uncharacterized protein</fullName>
    </submittedName>
</protein>
<evidence type="ECO:0000256" key="1">
    <source>
        <dbReference type="SAM" id="MobiDB-lite"/>
    </source>
</evidence>
<reference evidence="2" key="1">
    <citation type="journal article" date="2020" name="Fungal Divers.">
        <title>Resolving the Mortierellaceae phylogeny through synthesis of multi-gene phylogenetics and phylogenomics.</title>
        <authorList>
            <person name="Vandepol N."/>
            <person name="Liber J."/>
            <person name="Desiro A."/>
            <person name="Na H."/>
            <person name="Kennedy M."/>
            <person name="Barry K."/>
            <person name="Grigoriev I.V."/>
            <person name="Miller A.N."/>
            <person name="O'Donnell K."/>
            <person name="Stajich J.E."/>
            <person name="Bonito G."/>
        </authorList>
    </citation>
    <scope>NUCLEOTIDE SEQUENCE</scope>
    <source>
        <strain evidence="2">NRRL 28262</strain>
    </source>
</reference>
<organism evidence="2 3">
    <name type="scientific">Linnemannia exigua</name>
    <dbReference type="NCBI Taxonomy" id="604196"/>
    <lineage>
        <taxon>Eukaryota</taxon>
        <taxon>Fungi</taxon>
        <taxon>Fungi incertae sedis</taxon>
        <taxon>Mucoromycota</taxon>
        <taxon>Mortierellomycotina</taxon>
        <taxon>Mortierellomycetes</taxon>
        <taxon>Mortierellales</taxon>
        <taxon>Mortierellaceae</taxon>
        <taxon>Linnemannia</taxon>
    </lineage>
</organism>
<feature type="compositionally biased region" description="Polar residues" evidence="1">
    <location>
        <begin position="46"/>
        <end position="55"/>
    </location>
</feature>
<dbReference type="Proteomes" id="UP001194580">
    <property type="component" value="Unassembled WGS sequence"/>
</dbReference>
<dbReference type="AlphaFoldDB" id="A0AAD4D146"/>
<proteinExistence type="predicted"/>